<keyword evidence="3" id="KW-1185">Reference proteome</keyword>
<comment type="caution">
    <text evidence="2">The sequence shown here is derived from an EMBL/GenBank/DDBJ whole genome shotgun (WGS) entry which is preliminary data.</text>
</comment>
<organism evidence="2 3">
    <name type="scientific">Polarella glacialis</name>
    <name type="common">Dinoflagellate</name>
    <dbReference type="NCBI Taxonomy" id="89957"/>
    <lineage>
        <taxon>Eukaryota</taxon>
        <taxon>Sar</taxon>
        <taxon>Alveolata</taxon>
        <taxon>Dinophyceae</taxon>
        <taxon>Suessiales</taxon>
        <taxon>Suessiaceae</taxon>
        <taxon>Polarella</taxon>
    </lineage>
</organism>
<sequence>MFSFVVSGLPQLMSSPTTRQKAGTCHTPAWFHFDFSRSVFSSASRKDCRCTRAPSCQAQAALPVQQLDAMSGCLPIYWVDGCEHDVAPLGSSLGCCPLQRHGRPASGGAHLFGTVLFCMPAHVCVPRSCRLRVQCQWLADPVELAGCRAVSPTTSQPLPVFVVQSNTAEASFYQRQPSSVKLVKSQRHVVSAVLNFGCFGPSPNRAKPLQGGFISHDLCCSWTLALSRPSEIRGASQASKITGPIQGNFSCQPDQRSLMSLSLTSVLRTWSVGIAHLSFKRGAQSVSHRVSRRPVPALSPAGSSGQSRFQRAHQRKTADAPASNATLAMVTSASWGFLHIAWVPSGLSLLSSVGIQQLHTLDLAKYPTEFLSQEIALRLKRGSRRGQQQVKEVAAVRAPSWLVPSAVEDSALTTQSAEPKLNFQRTKEAMKRNSSLLLADFVGQVSRWIAATATATTAATTTTATCCTTPTVLRLLGGVQVAVQLTMHLPSPDLCICRGVTPTTRKQFQNSTAAILNVRVMLMQRSARGEKLCIQPPAPMIPLVPALSIGVFGSQPMGQQLTTTTTSTTQNRQRSCFFGPQLLVGGGGCKDMSRTLQQFDARRVARLSICGTSLCRKSGCGKSLQLFFLRSLMNQRLTSDVDHNEISARHHLLSSPSRAAYDPSVKSCSSGVSPLFSLQRAAARVLDTIDKAPSTDCALTGHLPARPVKMIFGRVGRFQESCPDMQLHPGSRRRLKGRAEIREAAAGNLGLALFFGCIAAADRERKKRLALHNMAKRAVLNLRHIAGQ</sequence>
<evidence type="ECO:0000313" key="3">
    <source>
        <dbReference type="Proteomes" id="UP000654075"/>
    </source>
</evidence>
<accession>A0A813EIV8</accession>
<dbReference type="Proteomes" id="UP000654075">
    <property type="component" value="Unassembled WGS sequence"/>
</dbReference>
<protein>
    <submittedName>
        <fullName evidence="2">Uncharacterized protein</fullName>
    </submittedName>
</protein>
<proteinExistence type="predicted"/>
<evidence type="ECO:0000313" key="2">
    <source>
        <dbReference type="EMBL" id="CAE8600515.1"/>
    </source>
</evidence>
<dbReference type="EMBL" id="CAJNNV010012226">
    <property type="protein sequence ID" value="CAE8600515.1"/>
    <property type="molecule type" value="Genomic_DNA"/>
</dbReference>
<reference evidence="2" key="1">
    <citation type="submission" date="2021-02" db="EMBL/GenBank/DDBJ databases">
        <authorList>
            <person name="Dougan E. K."/>
            <person name="Rhodes N."/>
            <person name="Thang M."/>
            <person name="Chan C."/>
        </authorList>
    </citation>
    <scope>NUCLEOTIDE SEQUENCE</scope>
</reference>
<dbReference type="AlphaFoldDB" id="A0A813EIV8"/>
<evidence type="ECO:0000256" key="1">
    <source>
        <dbReference type="SAM" id="MobiDB-lite"/>
    </source>
</evidence>
<name>A0A813EIV8_POLGL</name>
<feature type="region of interest" description="Disordered" evidence="1">
    <location>
        <begin position="288"/>
        <end position="323"/>
    </location>
</feature>
<gene>
    <name evidence="2" type="ORF">PGLA1383_LOCUS18836</name>
</gene>